<keyword evidence="5 6" id="KW-0472">Membrane</keyword>
<keyword evidence="3 6" id="KW-0812">Transmembrane</keyword>
<dbReference type="RefSeq" id="WP_089022583.1">
    <property type="nucleotide sequence ID" value="NZ_NIQC01000002.1"/>
</dbReference>
<dbReference type="PANTHER" id="PTHR47089:SF1">
    <property type="entry name" value="GUANOSINE ABC TRANSPORTER PERMEASE PROTEIN NUPP"/>
    <property type="match status" value="1"/>
</dbReference>
<comment type="subcellular location">
    <subcellularLocation>
        <location evidence="1">Cell membrane</location>
        <topology evidence="1">Multi-pass membrane protein</topology>
    </subcellularLocation>
</comment>
<keyword evidence="4 6" id="KW-1133">Transmembrane helix</keyword>
<evidence type="ECO:0000256" key="4">
    <source>
        <dbReference type="ARBA" id="ARBA00022989"/>
    </source>
</evidence>
<feature type="transmembrane region" description="Helical" evidence="6">
    <location>
        <begin position="165"/>
        <end position="185"/>
    </location>
</feature>
<feature type="transmembrane region" description="Helical" evidence="6">
    <location>
        <begin position="307"/>
        <end position="326"/>
    </location>
</feature>
<evidence type="ECO:0000313" key="7">
    <source>
        <dbReference type="EMBL" id="OWZ84778.1"/>
    </source>
</evidence>
<dbReference type="CDD" id="cd06580">
    <property type="entry name" value="TM_PBP1_transp_TpRbsC_like"/>
    <property type="match status" value="1"/>
</dbReference>
<accession>A0A226C0F2</accession>
<feature type="transmembrane region" description="Helical" evidence="6">
    <location>
        <begin position="281"/>
        <end position="301"/>
    </location>
</feature>
<reference evidence="7 8" key="1">
    <citation type="submission" date="2017-06" db="EMBL/GenBank/DDBJ databases">
        <title>Draft Genome Sequence of Natranaerobius trueperi halophilic, alkalithermophilic bacteria from soda lakes.</title>
        <authorList>
            <person name="Zhao B."/>
        </authorList>
    </citation>
    <scope>NUCLEOTIDE SEQUENCE [LARGE SCALE GENOMIC DNA]</scope>
    <source>
        <strain evidence="7 8">DSM 18760</strain>
    </source>
</reference>
<dbReference type="InterPro" id="IPR001851">
    <property type="entry name" value="ABC_transp_permease"/>
</dbReference>
<dbReference type="Proteomes" id="UP000214588">
    <property type="component" value="Unassembled WGS sequence"/>
</dbReference>
<keyword evidence="2" id="KW-1003">Cell membrane</keyword>
<dbReference type="OrthoDB" id="45037at2"/>
<feature type="transmembrane region" description="Helical" evidence="6">
    <location>
        <begin position="36"/>
        <end position="58"/>
    </location>
</feature>
<dbReference type="GO" id="GO:0005886">
    <property type="term" value="C:plasma membrane"/>
    <property type="evidence" value="ECO:0007669"/>
    <property type="project" value="UniProtKB-SubCell"/>
</dbReference>
<dbReference type="AlphaFoldDB" id="A0A226C0F2"/>
<sequence>MSEPQKDSNQKFKKITSVFKEWISGNSGVKSTLEELGFSLLSIITAMIVGSLFILIAGESPITAYQALFEGSFGSFDYFLNTLWRSTPLILTGLAVAFSFRAGLFNIGAEGQLIIGGFAAAMVGYVFTDLPTIIHLPVSVLAGMVAGGLWAGIPGLLKAKRGVHEVIVTIMLNHIAISVAIDYGINNFRDGGRQATPYVQETAELFNFNQLGEHSILQHFPPVDIFAAPAINLHLGFIFALIAAVILWYIMWKTTLGYEIRAVGFNSSAAEYGGVNVAKNIILAMVISGAVAGLAGASEALGTHRSFISGMDAGHGFTGIAVALLGRNHPIGVILGGLLFGALAQGGLHMQFAGVPQEIVTIIQALVIFFIASLQMFKIFLVRRKAKGEAK</sequence>
<dbReference type="Pfam" id="PF02653">
    <property type="entry name" value="BPD_transp_2"/>
    <property type="match status" value="1"/>
</dbReference>
<evidence type="ECO:0000313" key="8">
    <source>
        <dbReference type="Proteomes" id="UP000214588"/>
    </source>
</evidence>
<dbReference type="PANTHER" id="PTHR47089">
    <property type="entry name" value="ABC TRANSPORTER, PERMEASE PROTEIN"/>
    <property type="match status" value="1"/>
</dbReference>
<evidence type="ECO:0000256" key="2">
    <source>
        <dbReference type="ARBA" id="ARBA00022475"/>
    </source>
</evidence>
<keyword evidence="8" id="KW-1185">Reference proteome</keyword>
<evidence type="ECO:0000256" key="3">
    <source>
        <dbReference type="ARBA" id="ARBA00022692"/>
    </source>
</evidence>
<evidence type="ECO:0000256" key="5">
    <source>
        <dbReference type="ARBA" id="ARBA00023136"/>
    </source>
</evidence>
<name>A0A226C0F2_9FIRM</name>
<dbReference type="EMBL" id="NIQC01000002">
    <property type="protein sequence ID" value="OWZ84778.1"/>
    <property type="molecule type" value="Genomic_DNA"/>
</dbReference>
<feature type="transmembrane region" description="Helical" evidence="6">
    <location>
        <begin position="107"/>
        <end position="127"/>
    </location>
</feature>
<protein>
    <submittedName>
        <fullName evidence="7">ABC transporter permease</fullName>
    </submittedName>
</protein>
<feature type="transmembrane region" description="Helical" evidence="6">
    <location>
        <begin position="231"/>
        <end position="251"/>
    </location>
</feature>
<feature type="transmembrane region" description="Helical" evidence="6">
    <location>
        <begin position="333"/>
        <end position="353"/>
    </location>
</feature>
<dbReference type="GO" id="GO:0022857">
    <property type="term" value="F:transmembrane transporter activity"/>
    <property type="evidence" value="ECO:0007669"/>
    <property type="project" value="InterPro"/>
</dbReference>
<proteinExistence type="predicted"/>
<evidence type="ECO:0000256" key="1">
    <source>
        <dbReference type="ARBA" id="ARBA00004651"/>
    </source>
</evidence>
<evidence type="ECO:0000256" key="6">
    <source>
        <dbReference type="SAM" id="Phobius"/>
    </source>
</evidence>
<organism evidence="7 8">
    <name type="scientific">Natranaerobius trueperi</name>
    <dbReference type="NCBI Taxonomy" id="759412"/>
    <lineage>
        <taxon>Bacteria</taxon>
        <taxon>Bacillati</taxon>
        <taxon>Bacillota</taxon>
        <taxon>Clostridia</taxon>
        <taxon>Natranaerobiales</taxon>
        <taxon>Natranaerobiaceae</taxon>
        <taxon>Natranaerobius</taxon>
    </lineage>
</organism>
<feature type="transmembrane region" description="Helical" evidence="6">
    <location>
        <begin position="359"/>
        <end position="381"/>
    </location>
</feature>
<comment type="caution">
    <text evidence="7">The sequence shown here is derived from an EMBL/GenBank/DDBJ whole genome shotgun (WGS) entry which is preliminary data.</text>
</comment>
<feature type="transmembrane region" description="Helical" evidence="6">
    <location>
        <begin position="78"/>
        <end position="100"/>
    </location>
</feature>
<feature type="transmembrane region" description="Helical" evidence="6">
    <location>
        <begin position="133"/>
        <end position="153"/>
    </location>
</feature>
<gene>
    <name evidence="7" type="ORF">CDO51_01800</name>
</gene>